<feature type="domain" description="PX" evidence="5">
    <location>
        <begin position="156"/>
        <end position="265"/>
    </location>
</feature>
<dbReference type="GO" id="GO:0016020">
    <property type="term" value="C:membrane"/>
    <property type="evidence" value="ECO:0007669"/>
    <property type="project" value="UniProtKB-SubCell"/>
</dbReference>
<evidence type="ECO:0000256" key="4">
    <source>
        <dbReference type="SAM" id="Coils"/>
    </source>
</evidence>
<protein>
    <recommendedName>
        <fullName evidence="5">PX domain-containing protein</fullName>
    </recommendedName>
</protein>
<proteinExistence type="predicted"/>
<dbReference type="EMBL" id="CAJJDO010000004">
    <property type="protein sequence ID" value="CAD8135627.1"/>
    <property type="molecule type" value="Genomic_DNA"/>
</dbReference>
<gene>
    <name evidence="6" type="ORF">PPENT_87.1.T0040321</name>
</gene>
<dbReference type="GO" id="GO:0015031">
    <property type="term" value="P:protein transport"/>
    <property type="evidence" value="ECO:0007669"/>
    <property type="project" value="TreeGrafter"/>
</dbReference>
<dbReference type="GO" id="GO:0061709">
    <property type="term" value="P:reticulophagy"/>
    <property type="evidence" value="ECO:0007669"/>
    <property type="project" value="TreeGrafter"/>
</dbReference>
<dbReference type="InterPro" id="IPR001683">
    <property type="entry name" value="PX_dom"/>
</dbReference>
<name>A0A8S1S7Y6_9CILI</name>
<comment type="caution">
    <text evidence="6">The sequence shown here is derived from an EMBL/GenBank/DDBJ whole genome shotgun (WGS) entry which is preliminary data.</text>
</comment>
<dbReference type="GO" id="GO:0032456">
    <property type="term" value="P:endocytic recycling"/>
    <property type="evidence" value="ECO:0007669"/>
    <property type="project" value="TreeGrafter"/>
</dbReference>
<evidence type="ECO:0000313" key="6">
    <source>
        <dbReference type="EMBL" id="CAD8135627.1"/>
    </source>
</evidence>
<dbReference type="CDD" id="cd06093">
    <property type="entry name" value="PX_domain"/>
    <property type="match status" value="1"/>
</dbReference>
<dbReference type="SMART" id="SM00312">
    <property type="entry name" value="PX"/>
    <property type="match status" value="1"/>
</dbReference>
<dbReference type="GO" id="GO:0034727">
    <property type="term" value="P:piecemeal microautophagy of the nucleus"/>
    <property type="evidence" value="ECO:0007669"/>
    <property type="project" value="TreeGrafter"/>
</dbReference>
<organism evidence="6 7">
    <name type="scientific">Paramecium pentaurelia</name>
    <dbReference type="NCBI Taxonomy" id="43138"/>
    <lineage>
        <taxon>Eukaryota</taxon>
        <taxon>Sar</taxon>
        <taxon>Alveolata</taxon>
        <taxon>Ciliophora</taxon>
        <taxon>Intramacronucleata</taxon>
        <taxon>Oligohymenophorea</taxon>
        <taxon>Peniculida</taxon>
        <taxon>Parameciidae</taxon>
        <taxon>Paramecium</taxon>
    </lineage>
</organism>
<dbReference type="GO" id="GO:0000422">
    <property type="term" value="P:autophagy of mitochondrion"/>
    <property type="evidence" value="ECO:0007669"/>
    <property type="project" value="TreeGrafter"/>
</dbReference>
<evidence type="ECO:0000256" key="2">
    <source>
        <dbReference type="ARBA" id="ARBA00023121"/>
    </source>
</evidence>
<comment type="subcellular location">
    <subcellularLocation>
        <location evidence="1">Membrane</location>
        <topology evidence="1">Peripheral membrane protein</topology>
    </subcellularLocation>
</comment>
<sequence length="555" mass="66248">MQYQNESEQINRKKILLRREIYDKGYDCQVFQDYMDQLNLNGGQDINIWTYQELQETITLFQTKNQLQMETINLDDEPCKQSDFDNHMQFETQEQQFSQNKQNKLQLDVQQQQQIVSNQIHQEILAKPNIDNDRFYQKIHLCQIQDKKMILIVQEINICITKFEKNQGSLLSASYYTYLVNTEPTGWNVQRSYNEFLWLREVLNKVYPGQYIPPLPKKAILKNEQELSLLKRMKFLEKFLQTLLQYELIRHDKWFYAFLSIKDDKDFKHIQKLSVLLSRVTKIEQIISLDGQIQLQINDNLGTYNHESALLINSIDLSYKTLQKDSKQLLLDFDQLSNTIYNMGQTCTDLYQFTNKFNQSIPQGKQPKLDILYISMNNMLVQWGNNLTAQIKIVQEELCSFFKFNHHSITSLKEFIKQKDQSQQEYEKYKSKLELKKNKLFALQDYNRWEVSSIQIKALQESNLTQNREVSLAIMLPQETTLQEDLKNIFAFYNYSQFSQIDRYFENTVTDCSEHFIRFCSLQKEIIAEQKLVWDKSILNFNNLHYPQQILLKNT</sequence>
<dbReference type="Proteomes" id="UP000689195">
    <property type="component" value="Unassembled WGS sequence"/>
</dbReference>
<dbReference type="Pfam" id="PF00787">
    <property type="entry name" value="PX"/>
    <property type="match status" value="1"/>
</dbReference>
<keyword evidence="4" id="KW-0175">Coiled coil</keyword>
<keyword evidence="2" id="KW-0446">Lipid-binding</keyword>
<keyword evidence="7" id="KW-1185">Reference proteome</keyword>
<dbReference type="AlphaFoldDB" id="A0A8S1S7Y6"/>
<accession>A0A8S1S7Y6</accession>
<evidence type="ECO:0000259" key="5">
    <source>
        <dbReference type="PROSITE" id="PS50195"/>
    </source>
</evidence>
<evidence type="ECO:0000256" key="1">
    <source>
        <dbReference type="ARBA" id="ARBA00004170"/>
    </source>
</evidence>
<reference evidence="6" key="1">
    <citation type="submission" date="2021-01" db="EMBL/GenBank/DDBJ databases">
        <authorList>
            <consortium name="Genoscope - CEA"/>
            <person name="William W."/>
        </authorList>
    </citation>
    <scope>NUCLEOTIDE SEQUENCE</scope>
</reference>
<feature type="coiled-coil region" evidence="4">
    <location>
        <begin position="412"/>
        <end position="439"/>
    </location>
</feature>
<dbReference type="PANTHER" id="PTHR45949">
    <property type="entry name" value="SORTING NEXIN-4"/>
    <property type="match status" value="1"/>
</dbReference>
<dbReference type="GO" id="GO:0000407">
    <property type="term" value="C:phagophore assembly site"/>
    <property type="evidence" value="ECO:0007669"/>
    <property type="project" value="TreeGrafter"/>
</dbReference>
<evidence type="ECO:0000313" key="7">
    <source>
        <dbReference type="Proteomes" id="UP000689195"/>
    </source>
</evidence>
<dbReference type="PROSITE" id="PS50195">
    <property type="entry name" value="PX"/>
    <property type="match status" value="1"/>
</dbReference>
<keyword evidence="3" id="KW-0472">Membrane</keyword>
<evidence type="ECO:0000256" key="3">
    <source>
        <dbReference type="ARBA" id="ARBA00023136"/>
    </source>
</evidence>
<dbReference type="GO" id="GO:0005769">
    <property type="term" value="C:early endosome"/>
    <property type="evidence" value="ECO:0007669"/>
    <property type="project" value="TreeGrafter"/>
</dbReference>
<dbReference type="GO" id="GO:0035091">
    <property type="term" value="F:phosphatidylinositol binding"/>
    <property type="evidence" value="ECO:0007669"/>
    <property type="project" value="InterPro"/>
</dbReference>
<dbReference type="PANTHER" id="PTHR45949:SF2">
    <property type="entry name" value="SORTING NEXIN-4"/>
    <property type="match status" value="1"/>
</dbReference>
<dbReference type="OrthoDB" id="300396at2759"/>